<keyword evidence="1" id="KW-0472">Membrane</keyword>
<keyword evidence="1" id="KW-1133">Transmembrane helix</keyword>
<keyword evidence="1" id="KW-0812">Transmembrane</keyword>
<dbReference type="EMBL" id="MHKO01000013">
    <property type="protein sequence ID" value="OGY92822.1"/>
    <property type="molecule type" value="Genomic_DNA"/>
</dbReference>
<name>A0A1G2BUP0_9BACT</name>
<feature type="transmembrane region" description="Helical" evidence="1">
    <location>
        <begin position="32"/>
        <end position="54"/>
    </location>
</feature>
<evidence type="ECO:0000313" key="3">
    <source>
        <dbReference type="Proteomes" id="UP000178109"/>
    </source>
</evidence>
<sequence length="64" mass="7732">MTLRRLYFFDLQLAQFFDAGTTYFHLARVALFLFPLFSTGSILFHIYLLFYFWIPAQGRNDRRS</sequence>
<organism evidence="2 3">
    <name type="scientific">Candidatus Komeilibacteria bacterium RIFCSPLOWO2_02_FULL_48_11</name>
    <dbReference type="NCBI Taxonomy" id="1798553"/>
    <lineage>
        <taxon>Bacteria</taxon>
        <taxon>Candidatus Komeiliibacteriota</taxon>
    </lineage>
</organism>
<evidence type="ECO:0000256" key="1">
    <source>
        <dbReference type="SAM" id="Phobius"/>
    </source>
</evidence>
<dbReference type="Proteomes" id="UP000178109">
    <property type="component" value="Unassembled WGS sequence"/>
</dbReference>
<comment type="caution">
    <text evidence="2">The sequence shown here is derived from an EMBL/GenBank/DDBJ whole genome shotgun (WGS) entry which is preliminary data.</text>
</comment>
<proteinExistence type="predicted"/>
<protein>
    <submittedName>
        <fullName evidence="2">Uncharacterized protein</fullName>
    </submittedName>
</protein>
<accession>A0A1G2BUP0</accession>
<gene>
    <name evidence="2" type="ORF">A3H70_01840</name>
</gene>
<dbReference type="AlphaFoldDB" id="A0A1G2BUP0"/>
<evidence type="ECO:0000313" key="2">
    <source>
        <dbReference type="EMBL" id="OGY92822.1"/>
    </source>
</evidence>
<reference evidence="2 3" key="1">
    <citation type="journal article" date="2016" name="Nat. Commun.">
        <title>Thousands of microbial genomes shed light on interconnected biogeochemical processes in an aquifer system.</title>
        <authorList>
            <person name="Anantharaman K."/>
            <person name="Brown C.T."/>
            <person name="Hug L.A."/>
            <person name="Sharon I."/>
            <person name="Castelle C.J."/>
            <person name="Probst A.J."/>
            <person name="Thomas B.C."/>
            <person name="Singh A."/>
            <person name="Wilkins M.J."/>
            <person name="Karaoz U."/>
            <person name="Brodie E.L."/>
            <person name="Williams K.H."/>
            <person name="Hubbard S.S."/>
            <person name="Banfield J.F."/>
        </authorList>
    </citation>
    <scope>NUCLEOTIDE SEQUENCE [LARGE SCALE GENOMIC DNA]</scope>
</reference>